<gene>
    <name evidence="1" type="ORF">PHMEG_00025549</name>
</gene>
<reference evidence="2" key="1">
    <citation type="submission" date="2017-03" db="EMBL/GenBank/DDBJ databases">
        <title>Phytopthora megakarya and P. palmivora, two closely related causual agents of cacao black pod achieved similar genome size and gene model numbers by different mechanisms.</title>
        <authorList>
            <person name="Ali S."/>
            <person name="Shao J."/>
            <person name="Larry D.J."/>
            <person name="Kronmiller B."/>
            <person name="Shen D."/>
            <person name="Strem M.D."/>
            <person name="Melnick R.L."/>
            <person name="Guiltinan M.J."/>
            <person name="Tyler B.M."/>
            <person name="Meinhardt L.W."/>
            <person name="Bailey B.A."/>
        </authorList>
    </citation>
    <scope>NUCLEOTIDE SEQUENCE [LARGE SCALE GENOMIC DNA]</scope>
    <source>
        <strain evidence="2">zdho120</strain>
    </source>
</reference>
<evidence type="ECO:0008006" key="3">
    <source>
        <dbReference type="Google" id="ProtNLM"/>
    </source>
</evidence>
<evidence type="ECO:0000313" key="1">
    <source>
        <dbReference type="EMBL" id="OWZ02821.1"/>
    </source>
</evidence>
<dbReference type="Proteomes" id="UP000198211">
    <property type="component" value="Unassembled WGS sequence"/>
</dbReference>
<evidence type="ECO:0000313" key="2">
    <source>
        <dbReference type="Proteomes" id="UP000198211"/>
    </source>
</evidence>
<organism evidence="1 2">
    <name type="scientific">Phytophthora megakarya</name>
    <dbReference type="NCBI Taxonomy" id="4795"/>
    <lineage>
        <taxon>Eukaryota</taxon>
        <taxon>Sar</taxon>
        <taxon>Stramenopiles</taxon>
        <taxon>Oomycota</taxon>
        <taxon>Peronosporomycetes</taxon>
        <taxon>Peronosporales</taxon>
        <taxon>Peronosporaceae</taxon>
        <taxon>Phytophthora</taxon>
    </lineage>
</organism>
<accession>A0A225VBC3</accession>
<sequence>MMEAVYERADGHKKTQVRVIKLCDVEWSNAEVACCKSVLQHALLLAHPDPEKLLTVYTDASASTGVPQ</sequence>
<keyword evidence="2" id="KW-1185">Reference proteome</keyword>
<protein>
    <recommendedName>
        <fullName evidence="3">Reverse transcriptase/retrotransposon-derived protein RNase H-like domain-containing protein</fullName>
    </recommendedName>
</protein>
<proteinExistence type="predicted"/>
<name>A0A225VBC3_9STRA</name>
<comment type="caution">
    <text evidence="1">The sequence shown here is derived from an EMBL/GenBank/DDBJ whole genome shotgun (WGS) entry which is preliminary data.</text>
</comment>
<dbReference type="AlphaFoldDB" id="A0A225VBC3"/>
<dbReference type="EMBL" id="NBNE01005917">
    <property type="protein sequence ID" value="OWZ02821.1"/>
    <property type="molecule type" value="Genomic_DNA"/>
</dbReference>